<protein>
    <submittedName>
        <fullName evidence="5">GPP34 family phosphoprotein</fullName>
    </submittedName>
</protein>
<comment type="subcellular location">
    <subcellularLocation>
        <location evidence="1">Golgi apparatus membrane</location>
        <topology evidence="1">Peripheral membrane protein</topology>
        <orientation evidence="1">Cytoplasmic side</orientation>
    </subcellularLocation>
</comment>
<dbReference type="InterPro" id="IPR038261">
    <property type="entry name" value="GPP34-like_sf"/>
</dbReference>
<keyword evidence="6" id="KW-1185">Reference proteome</keyword>
<gene>
    <name evidence="5" type="ORF">ACFSUC_13695</name>
</gene>
<dbReference type="Pfam" id="PF05719">
    <property type="entry name" value="GPP34"/>
    <property type="match status" value="1"/>
</dbReference>
<organism evidence="5 6">
    <name type="scientific">Marinicrinis sediminis</name>
    <dbReference type="NCBI Taxonomy" id="1652465"/>
    <lineage>
        <taxon>Bacteria</taxon>
        <taxon>Bacillati</taxon>
        <taxon>Bacillota</taxon>
        <taxon>Bacilli</taxon>
        <taxon>Bacillales</taxon>
        <taxon>Paenibacillaceae</taxon>
    </lineage>
</organism>
<comment type="caution">
    <text evidence="5">The sequence shown here is derived from an EMBL/GenBank/DDBJ whole genome shotgun (WGS) entry which is preliminary data.</text>
</comment>
<accession>A0ABW5RC29</accession>
<evidence type="ECO:0000256" key="3">
    <source>
        <dbReference type="ARBA" id="ARBA00023121"/>
    </source>
</evidence>
<evidence type="ECO:0000256" key="2">
    <source>
        <dbReference type="ARBA" id="ARBA00023034"/>
    </source>
</evidence>
<dbReference type="Proteomes" id="UP001597497">
    <property type="component" value="Unassembled WGS sequence"/>
</dbReference>
<keyword evidence="4" id="KW-0472">Membrane</keyword>
<dbReference type="PANTHER" id="PTHR12704:SF2">
    <property type="entry name" value="GOLGI PHOSPHOPROTEIN 3 HOMOLOG SAURON"/>
    <property type="match status" value="1"/>
</dbReference>
<keyword evidence="2" id="KW-0333">Golgi apparatus</keyword>
<dbReference type="Gene3D" id="1.10.3630.10">
    <property type="entry name" value="yeast vps74-n-term truncation variant domain like"/>
    <property type="match status" value="1"/>
</dbReference>
<dbReference type="RefSeq" id="WP_379930179.1">
    <property type="nucleotide sequence ID" value="NZ_JBHUMM010000042.1"/>
</dbReference>
<dbReference type="PANTHER" id="PTHR12704">
    <property type="entry name" value="TRANS-GOLGI PROTEIN GMX33"/>
    <property type="match status" value="1"/>
</dbReference>
<dbReference type="EMBL" id="JBHUMM010000042">
    <property type="protein sequence ID" value="MFD2672616.1"/>
    <property type="molecule type" value="Genomic_DNA"/>
</dbReference>
<evidence type="ECO:0000313" key="6">
    <source>
        <dbReference type="Proteomes" id="UP001597497"/>
    </source>
</evidence>
<keyword evidence="3" id="KW-0446">Lipid-binding</keyword>
<evidence type="ECO:0000256" key="1">
    <source>
        <dbReference type="ARBA" id="ARBA00004255"/>
    </source>
</evidence>
<name>A0ABW5RC29_9BACL</name>
<sequence length="219" mass="25120">MLTLAEEFLLLAYDDHKGTPRVPQYGLPYGLAGAVLMELALRGIVRQEDNKLYLTAAEKIEADAEFGPLASYVKEKSDQLGRPKSLKYWVLGLGKQVKRTAYRPYLLERLKTKGLLTSRKEKYFIFFTMTVYPSIDVGAKEEIRKRVREAVLDTYTPVDERTTMLISLLKACRADRHLFSQAEYKTVKQRMTQVMKEEPYGHAISKAILELQASTQVYE</sequence>
<proteinExistence type="predicted"/>
<evidence type="ECO:0000313" key="5">
    <source>
        <dbReference type="EMBL" id="MFD2672616.1"/>
    </source>
</evidence>
<reference evidence="6" key="1">
    <citation type="journal article" date="2019" name="Int. J. Syst. Evol. Microbiol.">
        <title>The Global Catalogue of Microorganisms (GCM) 10K type strain sequencing project: providing services to taxonomists for standard genome sequencing and annotation.</title>
        <authorList>
            <consortium name="The Broad Institute Genomics Platform"/>
            <consortium name="The Broad Institute Genome Sequencing Center for Infectious Disease"/>
            <person name="Wu L."/>
            <person name="Ma J."/>
        </authorList>
    </citation>
    <scope>NUCLEOTIDE SEQUENCE [LARGE SCALE GENOMIC DNA]</scope>
    <source>
        <strain evidence="6">KCTC 33676</strain>
    </source>
</reference>
<dbReference type="InterPro" id="IPR008628">
    <property type="entry name" value="GPP34-like"/>
</dbReference>
<evidence type="ECO:0000256" key="4">
    <source>
        <dbReference type="ARBA" id="ARBA00023136"/>
    </source>
</evidence>